<feature type="transmembrane region" description="Helical" evidence="5">
    <location>
        <begin position="295"/>
        <end position="319"/>
    </location>
</feature>
<protein>
    <submittedName>
        <fullName evidence="9">G_PROTEIN_RECEP_F1_2 domain-containing protein</fullName>
    </submittedName>
</protein>
<comment type="subcellular location">
    <subcellularLocation>
        <location evidence="1">Membrane</location>
    </subcellularLocation>
</comment>
<feature type="transmembrane region" description="Helical" evidence="5">
    <location>
        <begin position="225"/>
        <end position="251"/>
    </location>
</feature>
<organism evidence="9">
    <name type="scientific">Brugia pahangi</name>
    <name type="common">Filarial nematode worm</name>
    <dbReference type="NCBI Taxonomy" id="6280"/>
    <lineage>
        <taxon>Eukaryota</taxon>
        <taxon>Metazoa</taxon>
        <taxon>Ecdysozoa</taxon>
        <taxon>Nematoda</taxon>
        <taxon>Chromadorea</taxon>
        <taxon>Rhabditida</taxon>
        <taxon>Spirurina</taxon>
        <taxon>Spiruromorpha</taxon>
        <taxon>Filarioidea</taxon>
        <taxon>Onchocercidae</taxon>
        <taxon>Brugia</taxon>
    </lineage>
</organism>
<dbReference type="EMBL" id="UZAD01013160">
    <property type="protein sequence ID" value="VDN90779.1"/>
    <property type="molecule type" value="Genomic_DNA"/>
</dbReference>
<sequence>MDSINHSICTNTTINDGYCYGLPVCGYCYHFNITLESSNNYELYNMVCFLILLPVIGLFGLCGNGISAFIYSRKSMRSSMNIYLCALAISDIIIILTAFFLFFIENLRYKSLLLSKIFAMLTPIAFPLGLTAQSLSVFLTVTSAIDCFLLIYSNPNCKRRFCSATTAIKVRLIMVGMISMLAMLYNSPHMFEINVITCWNIVYFEKSIDVCPTDLRQSQVHIYYAWMYTAVMAVGPVLILIALNSAIIIALRNTLPVSGDSDIITLVVVVCLFITCNILPLTVNFLELIFGYINAYLIDLSNLIVVLNSSCNFLIYFAFGSRFRKTLKEYIELIFYRQSASKIVVAA</sequence>
<dbReference type="AlphaFoldDB" id="A0A0N4TMG0"/>
<dbReference type="Gene3D" id="1.20.1070.10">
    <property type="entry name" value="Rhodopsin 7-helix transmembrane proteins"/>
    <property type="match status" value="1"/>
</dbReference>
<dbReference type="WBParaSite" id="BPAG_0000963101-mRNA-1">
    <property type="protein sequence ID" value="BPAG_0000963101-mRNA-1"/>
    <property type="gene ID" value="BPAG_0000963101"/>
</dbReference>
<reference evidence="7 8" key="2">
    <citation type="submission" date="2018-11" db="EMBL/GenBank/DDBJ databases">
        <authorList>
            <consortium name="Pathogen Informatics"/>
        </authorList>
    </citation>
    <scope>NUCLEOTIDE SEQUENCE [LARGE SCALE GENOMIC DNA]</scope>
</reference>
<evidence type="ECO:0000256" key="4">
    <source>
        <dbReference type="ARBA" id="ARBA00023136"/>
    </source>
</evidence>
<evidence type="ECO:0000313" key="9">
    <source>
        <dbReference type="WBParaSite" id="BPAG_0000963101-mRNA-1"/>
    </source>
</evidence>
<feature type="transmembrane region" description="Helical" evidence="5">
    <location>
        <begin position="263"/>
        <end position="283"/>
    </location>
</feature>
<accession>A0A0N4TMG0</accession>
<dbReference type="SUPFAM" id="SSF81321">
    <property type="entry name" value="Family A G protein-coupled receptor-like"/>
    <property type="match status" value="1"/>
</dbReference>
<dbReference type="PANTHER" id="PTHR47632:SF2">
    <property type="entry name" value="G-PROTEIN COUPLED RECEPTOR FRPR-1-RELATED"/>
    <property type="match status" value="1"/>
</dbReference>
<dbReference type="InterPro" id="IPR000276">
    <property type="entry name" value="GPCR_Rhodpsn"/>
</dbReference>
<feature type="transmembrane region" description="Helical" evidence="5">
    <location>
        <begin position="164"/>
        <end position="185"/>
    </location>
</feature>
<feature type="transmembrane region" description="Helical" evidence="5">
    <location>
        <begin position="43"/>
        <end position="70"/>
    </location>
</feature>
<proteinExistence type="predicted"/>
<dbReference type="PANTHER" id="PTHR47632">
    <property type="entry name" value="FMRFAMIDE PEPTIDE RECEPTOR FAMILY-RELATED"/>
    <property type="match status" value="1"/>
</dbReference>
<dbReference type="CDD" id="cd14978">
    <property type="entry name" value="7tmA_FMRFamide_R-like"/>
    <property type="match status" value="1"/>
</dbReference>
<feature type="domain" description="G-protein coupled receptors family 1 profile" evidence="6">
    <location>
        <begin position="63"/>
        <end position="316"/>
    </location>
</feature>
<keyword evidence="4 5" id="KW-0472">Membrane</keyword>
<name>A0A0N4TMG0_BRUPA</name>
<dbReference type="GO" id="GO:0004930">
    <property type="term" value="F:G protein-coupled receptor activity"/>
    <property type="evidence" value="ECO:0007669"/>
    <property type="project" value="InterPro"/>
</dbReference>
<dbReference type="PROSITE" id="PS50262">
    <property type="entry name" value="G_PROTEIN_RECEP_F1_2"/>
    <property type="match status" value="1"/>
</dbReference>
<dbReference type="STRING" id="6280.A0A0N4TMG0"/>
<dbReference type="Proteomes" id="UP000278627">
    <property type="component" value="Unassembled WGS sequence"/>
</dbReference>
<evidence type="ECO:0000256" key="1">
    <source>
        <dbReference type="ARBA" id="ARBA00004370"/>
    </source>
</evidence>
<dbReference type="InterPro" id="IPR017452">
    <property type="entry name" value="GPCR_Rhodpsn_7TM"/>
</dbReference>
<dbReference type="GO" id="GO:0016020">
    <property type="term" value="C:membrane"/>
    <property type="evidence" value="ECO:0007669"/>
    <property type="project" value="UniProtKB-SubCell"/>
</dbReference>
<keyword evidence="2 5" id="KW-0812">Transmembrane</keyword>
<dbReference type="InterPro" id="IPR053326">
    <property type="entry name" value="GPCR1-like"/>
</dbReference>
<keyword evidence="8" id="KW-1185">Reference proteome</keyword>
<evidence type="ECO:0000313" key="7">
    <source>
        <dbReference type="EMBL" id="VDN90779.1"/>
    </source>
</evidence>
<evidence type="ECO:0000313" key="8">
    <source>
        <dbReference type="Proteomes" id="UP000278627"/>
    </source>
</evidence>
<evidence type="ECO:0000259" key="6">
    <source>
        <dbReference type="PROSITE" id="PS50262"/>
    </source>
</evidence>
<gene>
    <name evidence="7" type="ORF">BPAG_LOCUS9593</name>
</gene>
<dbReference type="Pfam" id="PF00001">
    <property type="entry name" value="7tm_1"/>
    <property type="match status" value="1"/>
</dbReference>
<evidence type="ECO:0000256" key="5">
    <source>
        <dbReference type="SAM" id="Phobius"/>
    </source>
</evidence>
<evidence type="ECO:0000256" key="3">
    <source>
        <dbReference type="ARBA" id="ARBA00022989"/>
    </source>
</evidence>
<feature type="transmembrane region" description="Helical" evidence="5">
    <location>
        <begin position="82"/>
        <end position="104"/>
    </location>
</feature>
<reference evidence="9" key="1">
    <citation type="submission" date="2017-02" db="UniProtKB">
        <authorList>
            <consortium name="WormBaseParasite"/>
        </authorList>
    </citation>
    <scope>IDENTIFICATION</scope>
</reference>
<keyword evidence="3 5" id="KW-1133">Transmembrane helix</keyword>
<feature type="transmembrane region" description="Helical" evidence="5">
    <location>
        <begin position="124"/>
        <end position="152"/>
    </location>
</feature>
<dbReference type="PRINTS" id="PR00237">
    <property type="entry name" value="GPCRRHODOPSN"/>
</dbReference>
<evidence type="ECO:0000256" key="2">
    <source>
        <dbReference type="ARBA" id="ARBA00022692"/>
    </source>
</evidence>